<accession>A0A1D2M3V6</accession>
<feature type="domain" description="C2H2-type" evidence="6">
    <location>
        <begin position="180"/>
        <end position="208"/>
    </location>
</feature>
<dbReference type="GO" id="GO:0000981">
    <property type="term" value="F:DNA-binding transcription factor activity, RNA polymerase II-specific"/>
    <property type="evidence" value="ECO:0007669"/>
    <property type="project" value="TreeGrafter"/>
</dbReference>
<dbReference type="InterPro" id="IPR013087">
    <property type="entry name" value="Znf_C2H2_type"/>
</dbReference>
<dbReference type="PANTHER" id="PTHR14196:SF12">
    <property type="entry name" value="ZINC FINGER PROTEIN 208-LIKE"/>
    <property type="match status" value="1"/>
</dbReference>
<dbReference type="GO" id="GO:0005634">
    <property type="term" value="C:nucleus"/>
    <property type="evidence" value="ECO:0007669"/>
    <property type="project" value="TreeGrafter"/>
</dbReference>
<dbReference type="FunFam" id="3.30.160.60:FF:000065">
    <property type="entry name" value="B-cell CLL/lymphoma 6, member B"/>
    <property type="match status" value="1"/>
</dbReference>
<dbReference type="Proteomes" id="UP000094527">
    <property type="component" value="Unassembled WGS sequence"/>
</dbReference>
<sequence length="221" mass="26222">MSKPSNLKCNRGKRLTSKIQENEVLFCELCMEDFKTLPGLTTHYKKKHPDFQFNPSQQQKDAERRFKCETFGFAFKKRRMLKDHITIHTSELPHECTICQKKFRRIQNLRLHLKSHLLEKPFKCNICKREFTMACNLKVHRFTHFTDSDKPFLCEICGKGCATSRELKVHKYTHLERKPFECQLCERTFSQQPLMYNHMRRAHLGELPSKCGICGKCHLNI</sequence>
<dbReference type="OMA" id="HECTICQ"/>
<keyword evidence="2" id="KW-0677">Repeat</keyword>
<dbReference type="FunFam" id="3.30.160.60:FF:000446">
    <property type="entry name" value="Zinc finger protein"/>
    <property type="match status" value="2"/>
</dbReference>
<feature type="domain" description="C2H2-type" evidence="6">
    <location>
        <begin position="94"/>
        <end position="121"/>
    </location>
</feature>
<keyword evidence="8" id="KW-1185">Reference proteome</keyword>
<feature type="domain" description="C2H2-type" evidence="6">
    <location>
        <begin position="152"/>
        <end position="179"/>
    </location>
</feature>
<dbReference type="Pfam" id="PF00096">
    <property type="entry name" value="zf-C2H2"/>
    <property type="match status" value="3"/>
</dbReference>
<dbReference type="OrthoDB" id="6077919at2759"/>
<dbReference type="GO" id="GO:0000977">
    <property type="term" value="F:RNA polymerase II transcription regulatory region sequence-specific DNA binding"/>
    <property type="evidence" value="ECO:0007669"/>
    <property type="project" value="TreeGrafter"/>
</dbReference>
<dbReference type="SMART" id="SM00355">
    <property type="entry name" value="ZnF_C2H2"/>
    <property type="match status" value="6"/>
</dbReference>
<evidence type="ECO:0000313" key="8">
    <source>
        <dbReference type="Proteomes" id="UP000094527"/>
    </source>
</evidence>
<keyword evidence="1" id="KW-0479">Metal-binding</keyword>
<protein>
    <submittedName>
        <fullName evidence="7">Putative zinc finger protein</fullName>
    </submittedName>
</protein>
<organism evidence="7 8">
    <name type="scientific">Orchesella cincta</name>
    <name type="common">Springtail</name>
    <name type="synonym">Podura cincta</name>
    <dbReference type="NCBI Taxonomy" id="48709"/>
    <lineage>
        <taxon>Eukaryota</taxon>
        <taxon>Metazoa</taxon>
        <taxon>Ecdysozoa</taxon>
        <taxon>Arthropoda</taxon>
        <taxon>Hexapoda</taxon>
        <taxon>Collembola</taxon>
        <taxon>Entomobryomorpha</taxon>
        <taxon>Entomobryoidea</taxon>
        <taxon>Orchesellidae</taxon>
        <taxon>Orchesellinae</taxon>
        <taxon>Orchesella</taxon>
    </lineage>
</organism>
<dbReference type="GO" id="GO:0008270">
    <property type="term" value="F:zinc ion binding"/>
    <property type="evidence" value="ECO:0007669"/>
    <property type="project" value="UniProtKB-KW"/>
</dbReference>
<gene>
    <name evidence="7" type="ORF">Ocin01_19032</name>
</gene>
<dbReference type="PROSITE" id="PS00028">
    <property type="entry name" value="ZINC_FINGER_C2H2_1"/>
    <property type="match status" value="5"/>
</dbReference>
<dbReference type="SUPFAM" id="SSF57667">
    <property type="entry name" value="beta-beta-alpha zinc fingers"/>
    <property type="match status" value="3"/>
</dbReference>
<keyword evidence="4" id="KW-0862">Zinc</keyword>
<feature type="domain" description="C2H2-type" evidence="6">
    <location>
        <begin position="66"/>
        <end position="93"/>
    </location>
</feature>
<dbReference type="PANTHER" id="PTHR14196">
    <property type="entry name" value="ODD-SKIPPED - RELATED"/>
    <property type="match status" value="1"/>
</dbReference>
<dbReference type="EMBL" id="LJIJ01004909">
    <property type="protein sequence ID" value="ODM87650.1"/>
    <property type="molecule type" value="Genomic_DNA"/>
</dbReference>
<dbReference type="STRING" id="48709.A0A1D2M3V6"/>
<evidence type="ECO:0000256" key="5">
    <source>
        <dbReference type="PROSITE-ProRule" id="PRU00042"/>
    </source>
</evidence>
<keyword evidence="3 5" id="KW-0863">Zinc-finger</keyword>
<dbReference type="Gene3D" id="3.30.160.60">
    <property type="entry name" value="Classic Zinc Finger"/>
    <property type="match status" value="5"/>
</dbReference>
<evidence type="ECO:0000256" key="2">
    <source>
        <dbReference type="ARBA" id="ARBA00022737"/>
    </source>
</evidence>
<dbReference type="AlphaFoldDB" id="A0A1D2M3V6"/>
<feature type="domain" description="C2H2-type" evidence="6">
    <location>
        <begin position="122"/>
        <end position="149"/>
    </location>
</feature>
<dbReference type="Pfam" id="PF13912">
    <property type="entry name" value="zf-C2H2_6"/>
    <property type="match status" value="1"/>
</dbReference>
<dbReference type="InterPro" id="IPR050717">
    <property type="entry name" value="C2H2-ZF_Transcription_Reg"/>
</dbReference>
<evidence type="ECO:0000259" key="6">
    <source>
        <dbReference type="PROSITE" id="PS50157"/>
    </source>
</evidence>
<dbReference type="InterPro" id="IPR036236">
    <property type="entry name" value="Znf_C2H2_sf"/>
</dbReference>
<evidence type="ECO:0000313" key="7">
    <source>
        <dbReference type="EMBL" id="ODM87650.1"/>
    </source>
</evidence>
<evidence type="ECO:0000256" key="1">
    <source>
        <dbReference type="ARBA" id="ARBA00022723"/>
    </source>
</evidence>
<name>A0A1D2M3V6_ORCCI</name>
<dbReference type="PROSITE" id="PS50157">
    <property type="entry name" value="ZINC_FINGER_C2H2_2"/>
    <property type="match status" value="5"/>
</dbReference>
<proteinExistence type="predicted"/>
<reference evidence="7 8" key="1">
    <citation type="journal article" date="2016" name="Genome Biol. Evol.">
        <title>Gene Family Evolution Reflects Adaptation to Soil Environmental Stressors in the Genome of the Collembolan Orchesella cincta.</title>
        <authorList>
            <person name="Faddeeva-Vakhrusheva A."/>
            <person name="Derks M.F."/>
            <person name="Anvar S.Y."/>
            <person name="Agamennone V."/>
            <person name="Suring W."/>
            <person name="Smit S."/>
            <person name="van Straalen N.M."/>
            <person name="Roelofs D."/>
        </authorList>
    </citation>
    <scope>NUCLEOTIDE SEQUENCE [LARGE SCALE GENOMIC DNA]</scope>
    <source>
        <tissue evidence="7">Mixed pool</tissue>
    </source>
</reference>
<comment type="caution">
    <text evidence="7">The sequence shown here is derived from an EMBL/GenBank/DDBJ whole genome shotgun (WGS) entry which is preliminary data.</text>
</comment>
<evidence type="ECO:0000256" key="4">
    <source>
        <dbReference type="ARBA" id="ARBA00022833"/>
    </source>
</evidence>
<evidence type="ECO:0000256" key="3">
    <source>
        <dbReference type="ARBA" id="ARBA00022771"/>
    </source>
</evidence>